<dbReference type="GO" id="GO:0005524">
    <property type="term" value="F:ATP binding"/>
    <property type="evidence" value="ECO:0007669"/>
    <property type="project" value="UniProtKB-KW"/>
</dbReference>
<dbReference type="Gene3D" id="1.10.10.2330">
    <property type="match status" value="1"/>
</dbReference>
<evidence type="ECO:0000256" key="12">
    <source>
        <dbReference type="ARBA" id="ARBA00022917"/>
    </source>
</evidence>
<dbReference type="Pfam" id="PF18552">
    <property type="entry name" value="PheRS_DBD1"/>
    <property type="match status" value="1"/>
</dbReference>
<keyword evidence="5" id="KW-0963">Cytoplasm</keyword>
<evidence type="ECO:0000256" key="6">
    <source>
        <dbReference type="ARBA" id="ARBA00022553"/>
    </source>
</evidence>
<keyword evidence="9" id="KW-0547">Nucleotide-binding</keyword>
<comment type="subcellular location">
    <subcellularLocation>
        <location evidence="1">Cytoplasm</location>
    </subcellularLocation>
</comment>
<evidence type="ECO:0000256" key="16">
    <source>
        <dbReference type="ARBA" id="ARBA00066021"/>
    </source>
</evidence>
<dbReference type="PANTHER" id="PTHR11538:SF40">
    <property type="entry name" value="PHENYLALANINE--TRNA LIGASE ALPHA SUBUNIT"/>
    <property type="match status" value="1"/>
</dbReference>
<feature type="domain" description="Aminoacyl-transfer RNA synthetases class-II family profile" evidence="17">
    <location>
        <begin position="229"/>
        <end position="473"/>
    </location>
</feature>
<comment type="subunit">
    <text evidence="16">Heterotetramer; dimer of two heterodimers formed by FARSA and FARSB.</text>
</comment>
<keyword evidence="11" id="KW-0460">Magnesium</keyword>
<organism evidence="18 19">
    <name type="scientific">Astatotilapia calliptera</name>
    <name type="common">Eastern happy</name>
    <name type="synonym">Chromis callipterus</name>
    <dbReference type="NCBI Taxonomy" id="8154"/>
    <lineage>
        <taxon>Eukaryota</taxon>
        <taxon>Metazoa</taxon>
        <taxon>Chordata</taxon>
        <taxon>Craniata</taxon>
        <taxon>Vertebrata</taxon>
        <taxon>Euteleostomi</taxon>
        <taxon>Actinopterygii</taxon>
        <taxon>Neopterygii</taxon>
        <taxon>Teleostei</taxon>
        <taxon>Neoteleostei</taxon>
        <taxon>Acanthomorphata</taxon>
        <taxon>Ovalentaria</taxon>
        <taxon>Cichlomorphae</taxon>
        <taxon>Cichliformes</taxon>
        <taxon>Cichlidae</taxon>
        <taxon>African cichlids</taxon>
        <taxon>Pseudocrenilabrinae</taxon>
        <taxon>Haplochromini</taxon>
        <taxon>Astatotilapia</taxon>
    </lineage>
</organism>
<evidence type="ECO:0000259" key="17">
    <source>
        <dbReference type="PROSITE" id="PS50862"/>
    </source>
</evidence>
<proteinExistence type="inferred from homology"/>
<keyword evidence="8" id="KW-0479">Metal-binding</keyword>
<dbReference type="InterPro" id="IPR040724">
    <property type="entry name" value="PheRS_DBD1"/>
</dbReference>
<keyword evidence="10" id="KW-0067">ATP-binding</keyword>
<dbReference type="Gene3D" id="3.30.1370.240">
    <property type="match status" value="1"/>
</dbReference>
<evidence type="ECO:0000256" key="11">
    <source>
        <dbReference type="ARBA" id="ARBA00022842"/>
    </source>
</evidence>
<dbReference type="InterPro" id="IPR006195">
    <property type="entry name" value="aa-tRNA-synth_II"/>
</dbReference>
<reference evidence="18" key="3">
    <citation type="submission" date="2025-09" db="UniProtKB">
        <authorList>
            <consortium name="Ensembl"/>
        </authorList>
    </citation>
    <scope>IDENTIFICATION</scope>
</reference>
<gene>
    <name evidence="18" type="primary">FARSA</name>
</gene>
<evidence type="ECO:0000256" key="10">
    <source>
        <dbReference type="ARBA" id="ARBA00022840"/>
    </source>
</evidence>
<evidence type="ECO:0000256" key="3">
    <source>
        <dbReference type="ARBA" id="ARBA00012814"/>
    </source>
</evidence>
<dbReference type="FunFam" id="1.10.10.2320:FF:000001">
    <property type="entry name" value="phenylalanine--tRNA ligase alpha subunit"/>
    <property type="match status" value="1"/>
</dbReference>
<accession>A0AAX7VVJ0</accession>
<evidence type="ECO:0000256" key="1">
    <source>
        <dbReference type="ARBA" id="ARBA00004496"/>
    </source>
</evidence>
<evidence type="ECO:0000256" key="4">
    <source>
        <dbReference type="ARBA" id="ARBA00015409"/>
    </source>
</evidence>
<dbReference type="Ensembl" id="ENSACLT00000073286.1">
    <property type="protein sequence ID" value="ENSACLP00000085182.1"/>
    <property type="gene ID" value="ENSACLG00000001716.2"/>
</dbReference>
<dbReference type="FunFam" id="3.30.1370.240:FF:000002">
    <property type="entry name" value="phenylalanine--tRNA ligase alpha subunit"/>
    <property type="match status" value="1"/>
</dbReference>
<dbReference type="InterPro" id="IPR002319">
    <property type="entry name" value="Phenylalanyl-tRNA_Synthase"/>
</dbReference>
<dbReference type="Pfam" id="PF01409">
    <property type="entry name" value="tRNA-synt_2d"/>
    <property type="match status" value="2"/>
</dbReference>
<dbReference type="PROSITE" id="PS50862">
    <property type="entry name" value="AA_TRNA_LIGASE_II"/>
    <property type="match status" value="1"/>
</dbReference>
<dbReference type="GO" id="GO:0000049">
    <property type="term" value="F:tRNA binding"/>
    <property type="evidence" value="ECO:0007669"/>
    <property type="project" value="InterPro"/>
</dbReference>
<dbReference type="GO" id="GO:0005829">
    <property type="term" value="C:cytosol"/>
    <property type="evidence" value="ECO:0007669"/>
    <property type="project" value="TreeGrafter"/>
</dbReference>
<dbReference type="GO" id="GO:0009328">
    <property type="term" value="C:phenylalanine-tRNA ligase complex"/>
    <property type="evidence" value="ECO:0007669"/>
    <property type="project" value="TreeGrafter"/>
</dbReference>
<dbReference type="Gene3D" id="3.30.930.10">
    <property type="entry name" value="Bira Bifunctional Protein, Domain 2"/>
    <property type="match status" value="2"/>
</dbReference>
<evidence type="ECO:0000256" key="13">
    <source>
        <dbReference type="ARBA" id="ARBA00022990"/>
    </source>
</evidence>
<dbReference type="PANTHER" id="PTHR11538">
    <property type="entry name" value="PHENYLALANYL-TRNA SYNTHETASE"/>
    <property type="match status" value="1"/>
</dbReference>
<dbReference type="Pfam" id="PF18553">
    <property type="entry name" value="PheRS_DBD3"/>
    <property type="match status" value="1"/>
</dbReference>
<dbReference type="GeneTree" id="ENSGT00390000006387"/>
<evidence type="ECO:0000313" key="19">
    <source>
        <dbReference type="Proteomes" id="UP000265100"/>
    </source>
</evidence>
<dbReference type="GO" id="GO:0004826">
    <property type="term" value="F:phenylalanine-tRNA ligase activity"/>
    <property type="evidence" value="ECO:0007669"/>
    <property type="project" value="UniProtKB-EC"/>
</dbReference>
<evidence type="ECO:0000256" key="5">
    <source>
        <dbReference type="ARBA" id="ARBA00022490"/>
    </source>
</evidence>
<keyword evidence="6" id="KW-0597">Phosphoprotein</keyword>
<dbReference type="SUPFAM" id="SSF55681">
    <property type="entry name" value="Class II aaRS and biotin synthetases"/>
    <property type="match status" value="1"/>
</dbReference>
<evidence type="ECO:0000256" key="15">
    <source>
        <dbReference type="ARBA" id="ARBA00030612"/>
    </source>
</evidence>
<reference evidence="18" key="2">
    <citation type="submission" date="2025-08" db="UniProtKB">
        <authorList>
            <consortium name="Ensembl"/>
        </authorList>
    </citation>
    <scope>IDENTIFICATION</scope>
</reference>
<evidence type="ECO:0000256" key="8">
    <source>
        <dbReference type="ARBA" id="ARBA00022723"/>
    </source>
</evidence>
<dbReference type="AlphaFoldDB" id="A0AAX7VVJ0"/>
<protein>
    <recommendedName>
        <fullName evidence="4">Phenylalanine--tRNA ligase alpha subunit</fullName>
        <ecNumber evidence="3">6.1.1.20</ecNumber>
    </recommendedName>
    <alternativeName>
        <fullName evidence="15">Phenylalanyl-tRNA synthetase alpha subunit</fullName>
    </alternativeName>
</protein>
<evidence type="ECO:0000313" key="18">
    <source>
        <dbReference type="Ensembl" id="ENSACLP00000085182.1"/>
    </source>
</evidence>
<reference evidence="18" key="1">
    <citation type="submission" date="2018-05" db="EMBL/GenBank/DDBJ databases">
        <authorList>
            <person name="Datahose"/>
        </authorList>
    </citation>
    <scope>NUCLEOTIDE SEQUENCE</scope>
</reference>
<evidence type="ECO:0000256" key="9">
    <source>
        <dbReference type="ARBA" id="ARBA00022741"/>
    </source>
</evidence>
<keyword evidence="13" id="KW-0007">Acetylation</keyword>
<keyword evidence="14" id="KW-0030">Aminoacyl-tRNA synthetase</keyword>
<dbReference type="Gene3D" id="1.10.10.2320">
    <property type="match status" value="1"/>
</dbReference>
<keyword evidence="19" id="KW-1185">Reference proteome</keyword>
<dbReference type="FunFam" id="1.10.10.2330:FF:000001">
    <property type="entry name" value="phenylalanine--tRNA ligase alpha subunit"/>
    <property type="match status" value="1"/>
</dbReference>
<dbReference type="Proteomes" id="UP000265100">
    <property type="component" value="Chromosome 4"/>
</dbReference>
<evidence type="ECO:0000256" key="14">
    <source>
        <dbReference type="ARBA" id="ARBA00023146"/>
    </source>
</evidence>
<keyword evidence="12" id="KW-0648">Protein biosynthesis</keyword>
<evidence type="ECO:0000256" key="2">
    <source>
        <dbReference type="ARBA" id="ARBA00006703"/>
    </source>
</evidence>
<dbReference type="GO" id="GO:0046872">
    <property type="term" value="F:metal ion binding"/>
    <property type="evidence" value="ECO:0007669"/>
    <property type="project" value="UniProtKB-KW"/>
</dbReference>
<sequence length="473" mass="53790">MADTGVLETLLQRVEKVDDGVDSLAVATSLGVDHQVIVGAVKSLQALGDVISAELRSSKHWELTEEGTEIAEQGSHESRVFSCIPQEGLAQSELMKLPFGKIGFSKAMSSKWIRVDKAHEGGPRIFRTVESIDDQVREKLLLVQKGHSTQLEEKEKNELKKRKLLSEVTVKSYWITKGNSFSTTITKQETELTPEMIASGNWKEKKFKPYNFEAMGVAPDCGHLHPLMKVRTQFRQIFLEMGFTEMPTNNFIESSFWNFDSLFQPQQHPARDQHDTFFLSDPAHAHEFPQDYLERVKKVHSEGGYGSQGYKYDWKIEEAQKNILRTHTTAVSARMLYKLAQQKFTPVKYFSIDRVFRNETLDATHLAEFHQIEGVVADYGLTLGDLMGVLHQFFTKLGLKKWVEVGNSGVFRPEMLLPMGLPEDVSVIAWGLSLERPTMIKYGINNIRELVGHKVNLQMVYDSPICRNPPTHF</sequence>
<dbReference type="CDD" id="cd00496">
    <property type="entry name" value="PheRS_alpha_core"/>
    <property type="match status" value="1"/>
</dbReference>
<evidence type="ECO:0000256" key="7">
    <source>
        <dbReference type="ARBA" id="ARBA00022598"/>
    </source>
</evidence>
<dbReference type="InterPro" id="IPR040725">
    <property type="entry name" value="PheRS_DBD3"/>
</dbReference>
<dbReference type="EC" id="6.1.1.20" evidence="3"/>
<name>A0AAX7VVJ0_ASTCA</name>
<keyword evidence="7" id="KW-0436">Ligase</keyword>
<dbReference type="InterPro" id="IPR045864">
    <property type="entry name" value="aa-tRNA-synth_II/BPL/LPL"/>
</dbReference>
<dbReference type="InterPro" id="IPR040586">
    <property type="entry name" value="PheRS_DBD2"/>
</dbReference>
<dbReference type="Pfam" id="PF18554">
    <property type="entry name" value="PheRS_DBD2"/>
    <property type="match status" value="1"/>
</dbReference>
<comment type="similarity">
    <text evidence="2">Belongs to the class-II aminoacyl-tRNA synthetase family. Phe-tRNA synthetase alpha subunit type 2 subfamily.</text>
</comment>
<dbReference type="GO" id="GO:0006432">
    <property type="term" value="P:phenylalanyl-tRNA aminoacylation"/>
    <property type="evidence" value="ECO:0007669"/>
    <property type="project" value="TreeGrafter"/>
</dbReference>